<dbReference type="SUPFAM" id="SSF50998">
    <property type="entry name" value="Quinoprotein alcohol dehydrogenase-like"/>
    <property type="match status" value="1"/>
</dbReference>
<gene>
    <name evidence="2" type="ORF">PSJ8397_02479</name>
</gene>
<keyword evidence="3" id="KW-1185">Reference proteome</keyword>
<evidence type="ECO:0000313" key="2">
    <source>
        <dbReference type="EMBL" id="SLN47296.1"/>
    </source>
</evidence>
<evidence type="ECO:0000256" key="1">
    <source>
        <dbReference type="SAM" id="SignalP"/>
    </source>
</evidence>
<keyword evidence="1" id="KW-0732">Signal</keyword>
<evidence type="ECO:0000313" key="3">
    <source>
        <dbReference type="Proteomes" id="UP000193623"/>
    </source>
</evidence>
<feature type="chain" id="PRO_5013187238" evidence="1">
    <location>
        <begin position="20"/>
        <end position="223"/>
    </location>
</feature>
<dbReference type="EMBL" id="FWFT01000003">
    <property type="protein sequence ID" value="SLN47296.1"/>
    <property type="molecule type" value="Genomic_DNA"/>
</dbReference>
<dbReference type="InterPro" id="IPR011047">
    <property type="entry name" value="Quinoprotein_ADH-like_sf"/>
</dbReference>
<feature type="signal peptide" evidence="1">
    <location>
        <begin position="1"/>
        <end position="19"/>
    </location>
</feature>
<sequence length="223" mass="23940">MQVIAMACLGLVCALPLAAQENLGIYQNTATAFEHGDAGRSHTFGEAIFAEDMSETADYSVKVREAMGRYPGAYNIVTRAADEIFVYYGVYGDVDASTGPTVAKLNSDTFDEVWNTQIAAFGVEKWNYPGVLSLHGNGRLYAVGGDILAMLDPDTGAILQQTELPSSKPNDVSYNGFITTSDGMLFVKPLDRTCPERGGQALLKCPDAETPTVFDQPHLSGPV</sequence>
<dbReference type="InterPro" id="IPR015943">
    <property type="entry name" value="WD40/YVTN_repeat-like_dom_sf"/>
</dbReference>
<dbReference type="AlphaFoldDB" id="A0A1Y5SXB9"/>
<dbReference type="Proteomes" id="UP000193623">
    <property type="component" value="Unassembled WGS sequence"/>
</dbReference>
<name>A0A1Y5SXB9_9RHOB</name>
<dbReference type="RefSeq" id="WP_085864858.1">
    <property type="nucleotide sequence ID" value="NZ_FWFT01000003.1"/>
</dbReference>
<organism evidence="2 3">
    <name type="scientific">Pseudooctadecabacter jejudonensis</name>
    <dbReference type="NCBI Taxonomy" id="1391910"/>
    <lineage>
        <taxon>Bacteria</taxon>
        <taxon>Pseudomonadati</taxon>
        <taxon>Pseudomonadota</taxon>
        <taxon>Alphaproteobacteria</taxon>
        <taxon>Rhodobacterales</taxon>
        <taxon>Paracoccaceae</taxon>
        <taxon>Pseudooctadecabacter</taxon>
    </lineage>
</organism>
<proteinExistence type="predicted"/>
<dbReference type="OrthoDB" id="7792758at2"/>
<dbReference type="Gene3D" id="2.130.10.10">
    <property type="entry name" value="YVTN repeat-like/Quinoprotein amine dehydrogenase"/>
    <property type="match status" value="1"/>
</dbReference>
<protein>
    <submittedName>
        <fullName evidence="2">Uncharacterized protein</fullName>
    </submittedName>
</protein>
<accession>A0A1Y5SXB9</accession>
<reference evidence="2 3" key="1">
    <citation type="submission" date="2017-03" db="EMBL/GenBank/DDBJ databases">
        <authorList>
            <person name="Afonso C.L."/>
            <person name="Miller P.J."/>
            <person name="Scott M.A."/>
            <person name="Spackman E."/>
            <person name="Goraichik I."/>
            <person name="Dimitrov K.M."/>
            <person name="Suarez D.L."/>
            <person name="Swayne D.E."/>
        </authorList>
    </citation>
    <scope>NUCLEOTIDE SEQUENCE [LARGE SCALE GENOMIC DNA]</scope>
    <source>
        <strain evidence="2 3">CECT 8397</strain>
    </source>
</reference>